<sequence length="100" mass="11214">MVGDAEAHTMPPRRVSTKTDEVRTEGITVDGESAVVLCDDEIESAQRRSNLVKKLLKLVRFKARQSRRKRTGLYEWATCAVPTFMGALLNATCALIYNEK</sequence>
<dbReference type="EMBL" id="KI683433">
    <property type="protein sequence ID" value="ETL77814.1"/>
    <property type="molecule type" value="Genomic_DNA"/>
</dbReference>
<dbReference type="Proteomes" id="UP000054423">
    <property type="component" value="Unassembled WGS sequence"/>
</dbReference>
<keyword evidence="2" id="KW-0812">Transmembrane</keyword>
<evidence type="ECO:0000256" key="1">
    <source>
        <dbReference type="SAM" id="MobiDB-lite"/>
    </source>
</evidence>
<feature type="region of interest" description="Disordered" evidence="1">
    <location>
        <begin position="1"/>
        <end position="23"/>
    </location>
</feature>
<evidence type="ECO:0000256" key="2">
    <source>
        <dbReference type="SAM" id="Phobius"/>
    </source>
</evidence>
<reference evidence="3" key="1">
    <citation type="submission" date="2013-11" db="EMBL/GenBank/DDBJ databases">
        <title>The Genome Sequence of Phytophthora parasitica CHvinca01.</title>
        <authorList>
            <consortium name="The Broad Institute Genomics Platform"/>
            <person name="Russ C."/>
            <person name="Tyler B."/>
            <person name="Panabieres F."/>
            <person name="Shan W."/>
            <person name="Tripathy S."/>
            <person name="Grunwald N."/>
            <person name="Machado M."/>
            <person name="Johnson C.S."/>
            <person name="Arredondo F."/>
            <person name="Hong C."/>
            <person name="Coffey M."/>
            <person name="Young S.K."/>
            <person name="Zeng Q."/>
            <person name="Gargeya S."/>
            <person name="Fitzgerald M."/>
            <person name="Abouelleil A."/>
            <person name="Alvarado L."/>
            <person name="Chapman S.B."/>
            <person name="Gainer-Dewar J."/>
            <person name="Goldberg J."/>
            <person name="Griggs A."/>
            <person name="Gujja S."/>
            <person name="Hansen M."/>
            <person name="Howarth C."/>
            <person name="Imamovic A."/>
            <person name="Ireland A."/>
            <person name="Larimer J."/>
            <person name="McCowan C."/>
            <person name="Murphy C."/>
            <person name="Pearson M."/>
            <person name="Poon T.W."/>
            <person name="Priest M."/>
            <person name="Roberts A."/>
            <person name="Saif S."/>
            <person name="Shea T."/>
            <person name="Sykes S."/>
            <person name="Wortman J."/>
            <person name="Nusbaum C."/>
            <person name="Birren B."/>
        </authorList>
    </citation>
    <scope>NUCLEOTIDE SEQUENCE [LARGE SCALE GENOMIC DNA]</scope>
    <source>
        <strain evidence="3">CHvinca01</strain>
    </source>
</reference>
<feature type="transmembrane region" description="Helical" evidence="2">
    <location>
        <begin position="73"/>
        <end position="97"/>
    </location>
</feature>
<keyword evidence="2" id="KW-1133">Transmembrane helix</keyword>
<protein>
    <submittedName>
        <fullName evidence="3">Uncharacterized protein</fullName>
    </submittedName>
</protein>
<dbReference type="AlphaFoldDB" id="W2JZT1"/>
<keyword evidence="2" id="KW-0472">Membrane</keyword>
<proteinExistence type="predicted"/>
<gene>
    <name evidence="3" type="ORF">L917_21270</name>
</gene>
<evidence type="ECO:0000313" key="3">
    <source>
        <dbReference type="EMBL" id="ETL77814.1"/>
    </source>
</evidence>
<accession>W2JZT1</accession>
<name>W2JZT1_PHYNI</name>
<organism evidence="3">
    <name type="scientific">Phytophthora nicotianae</name>
    <name type="common">Potato buckeye rot agent</name>
    <name type="synonym">Phytophthora parasitica</name>
    <dbReference type="NCBI Taxonomy" id="4792"/>
    <lineage>
        <taxon>Eukaryota</taxon>
        <taxon>Sar</taxon>
        <taxon>Stramenopiles</taxon>
        <taxon>Oomycota</taxon>
        <taxon>Peronosporomycetes</taxon>
        <taxon>Peronosporales</taxon>
        <taxon>Peronosporaceae</taxon>
        <taxon>Phytophthora</taxon>
    </lineage>
</organism>